<evidence type="ECO:0000256" key="4">
    <source>
        <dbReference type="ARBA" id="ARBA00006679"/>
    </source>
</evidence>
<reference evidence="14" key="1">
    <citation type="submission" date="2019-08" db="EMBL/GenBank/DDBJ databases">
        <title>The improved chromosome-level genome for the pearl oyster Pinctada fucata martensii using PacBio sequencing and Hi-C.</title>
        <authorList>
            <person name="Zheng Z."/>
        </authorList>
    </citation>
    <scope>NUCLEOTIDE SEQUENCE</scope>
    <source>
        <strain evidence="14">ZZ-2019</strain>
        <tissue evidence="14">Adductor muscle</tissue>
    </source>
</reference>
<comment type="caution">
    <text evidence="14">The sequence shown here is derived from an EMBL/GenBank/DDBJ whole genome shotgun (WGS) entry which is preliminary data.</text>
</comment>
<dbReference type="PANTHER" id="PTHR13163">
    <property type="entry name" value="SPINAL CORD EXPRESSION PROTEIN 4"/>
    <property type="match status" value="1"/>
</dbReference>
<evidence type="ECO:0000256" key="6">
    <source>
        <dbReference type="ARBA" id="ARBA00022824"/>
    </source>
</evidence>
<feature type="transmembrane region" description="Helical" evidence="13">
    <location>
        <begin position="113"/>
        <end position="134"/>
    </location>
</feature>
<evidence type="ECO:0000256" key="12">
    <source>
        <dbReference type="ARBA" id="ARBA00024424"/>
    </source>
</evidence>
<accession>A0AA88Y3Z4</accession>
<keyword evidence="15" id="KW-1185">Reference proteome</keyword>
<dbReference type="GO" id="GO:0031410">
    <property type="term" value="C:cytoplasmic vesicle"/>
    <property type="evidence" value="ECO:0007669"/>
    <property type="project" value="UniProtKB-SubCell"/>
</dbReference>
<protein>
    <recommendedName>
        <fullName evidence="12">Novel acetylcholine receptor chaperone</fullName>
    </recommendedName>
</protein>
<keyword evidence="7 13" id="KW-1133">Transmembrane helix</keyword>
<evidence type="ECO:0000313" key="14">
    <source>
        <dbReference type="EMBL" id="KAK3097386.1"/>
    </source>
</evidence>
<dbReference type="InterPro" id="IPR040399">
    <property type="entry name" value="TMEM35A/B"/>
</dbReference>
<evidence type="ECO:0000256" key="7">
    <source>
        <dbReference type="ARBA" id="ARBA00022989"/>
    </source>
</evidence>
<feature type="transmembrane region" description="Helical" evidence="13">
    <location>
        <begin position="6"/>
        <end position="25"/>
    </location>
</feature>
<keyword evidence="5 13" id="KW-0812">Transmembrane</keyword>
<dbReference type="GO" id="GO:0005789">
    <property type="term" value="C:endoplasmic reticulum membrane"/>
    <property type="evidence" value="ECO:0007669"/>
    <property type="project" value="UniProtKB-SubCell"/>
</dbReference>
<keyword evidence="9" id="KW-0576">Peroxisome</keyword>
<dbReference type="GO" id="GO:0005778">
    <property type="term" value="C:peroxisomal membrane"/>
    <property type="evidence" value="ECO:0007669"/>
    <property type="project" value="UniProtKB-SubCell"/>
</dbReference>
<gene>
    <name evidence="14" type="ORF">FSP39_009167</name>
</gene>
<evidence type="ECO:0000256" key="11">
    <source>
        <dbReference type="ARBA" id="ARBA00023329"/>
    </source>
</evidence>
<evidence type="ECO:0000313" key="15">
    <source>
        <dbReference type="Proteomes" id="UP001186944"/>
    </source>
</evidence>
<evidence type="ECO:0000256" key="2">
    <source>
        <dbReference type="ARBA" id="ARBA00004541"/>
    </source>
</evidence>
<dbReference type="GO" id="GO:2000010">
    <property type="term" value="P:positive regulation of protein localization to cell surface"/>
    <property type="evidence" value="ECO:0007669"/>
    <property type="project" value="TreeGrafter"/>
</dbReference>
<evidence type="ECO:0000256" key="13">
    <source>
        <dbReference type="SAM" id="Phobius"/>
    </source>
</evidence>
<dbReference type="AlphaFoldDB" id="A0AA88Y3Z4"/>
<comment type="subcellular location">
    <subcellularLocation>
        <location evidence="2">Cytoplasmic vesicle</location>
    </subcellularLocation>
    <subcellularLocation>
        <location evidence="1">Endoplasmic reticulum membrane</location>
        <topology evidence="1">Multi-pass membrane protein</topology>
    </subcellularLocation>
    <subcellularLocation>
        <location evidence="3">Peroxisome membrane</location>
        <topology evidence="3">Multi-pass membrane protein</topology>
    </subcellularLocation>
</comment>
<evidence type="ECO:0000256" key="3">
    <source>
        <dbReference type="ARBA" id="ARBA00004585"/>
    </source>
</evidence>
<keyword evidence="6" id="KW-0256">Endoplasmic reticulum</keyword>
<keyword evidence="8 13" id="KW-0472">Membrane</keyword>
<evidence type="ECO:0000256" key="8">
    <source>
        <dbReference type="ARBA" id="ARBA00023136"/>
    </source>
</evidence>
<evidence type="ECO:0000256" key="1">
    <source>
        <dbReference type="ARBA" id="ARBA00004477"/>
    </source>
</evidence>
<evidence type="ECO:0000256" key="10">
    <source>
        <dbReference type="ARBA" id="ARBA00023186"/>
    </source>
</evidence>
<proteinExistence type="inferred from homology"/>
<dbReference type="PANTHER" id="PTHR13163:SF0">
    <property type="entry name" value="NOVEL ACETYLCHOLINE RECEPTOR CHAPERONE"/>
    <property type="match status" value="1"/>
</dbReference>
<evidence type="ECO:0000256" key="5">
    <source>
        <dbReference type="ARBA" id="ARBA00022692"/>
    </source>
</evidence>
<keyword evidence="11" id="KW-0968">Cytoplasmic vesicle</keyword>
<sequence>MASFVLKIISITLGLFFIFIGTLKLTPSVNKDLHKELRKAYIKSAKVFPFVGVTGWKPNGNLYRKAVGGAEVVCGAILATIPGPLKEAANILMILLMVNDIYSHYALDDGLEKGSLSIVFLLLLTCRLIIYLQIKSRENEVIEKTEEIKEREAQIASGKFECEGHSHNLHPAAGPSKKLYEYKIESKKDK</sequence>
<dbReference type="Proteomes" id="UP001186944">
    <property type="component" value="Unassembled WGS sequence"/>
</dbReference>
<dbReference type="EMBL" id="VSWD01000007">
    <property type="protein sequence ID" value="KAK3097386.1"/>
    <property type="molecule type" value="Genomic_DNA"/>
</dbReference>
<dbReference type="GO" id="GO:0051131">
    <property type="term" value="P:chaperone-mediated protein complex assembly"/>
    <property type="evidence" value="ECO:0007669"/>
    <property type="project" value="TreeGrafter"/>
</dbReference>
<organism evidence="14 15">
    <name type="scientific">Pinctada imbricata</name>
    <name type="common">Atlantic pearl-oyster</name>
    <name type="synonym">Pinctada martensii</name>
    <dbReference type="NCBI Taxonomy" id="66713"/>
    <lineage>
        <taxon>Eukaryota</taxon>
        <taxon>Metazoa</taxon>
        <taxon>Spiralia</taxon>
        <taxon>Lophotrochozoa</taxon>
        <taxon>Mollusca</taxon>
        <taxon>Bivalvia</taxon>
        <taxon>Autobranchia</taxon>
        <taxon>Pteriomorphia</taxon>
        <taxon>Pterioida</taxon>
        <taxon>Pterioidea</taxon>
        <taxon>Pteriidae</taxon>
        <taxon>Pinctada</taxon>
    </lineage>
</organism>
<comment type="similarity">
    <text evidence="4">Belongs to the DoxX family.</text>
</comment>
<keyword evidence="10" id="KW-0143">Chaperone</keyword>
<name>A0AA88Y3Z4_PINIB</name>
<evidence type="ECO:0000256" key="9">
    <source>
        <dbReference type="ARBA" id="ARBA00023140"/>
    </source>
</evidence>